<comment type="caution">
    <text evidence="6">The sequence shown here is derived from an EMBL/GenBank/DDBJ whole genome shotgun (WGS) entry which is preliminary data.</text>
</comment>
<dbReference type="InterPro" id="IPR006464">
    <property type="entry name" value="AcTrfase_RimI/Ard1"/>
</dbReference>
<dbReference type="Proteomes" id="UP000029052">
    <property type="component" value="Unassembled WGS sequence"/>
</dbReference>
<dbReference type="EMBL" id="JGZB01000006">
    <property type="protein sequence ID" value="KFI67931.1"/>
    <property type="molecule type" value="Genomic_DNA"/>
</dbReference>
<evidence type="ECO:0000256" key="1">
    <source>
        <dbReference type="ARBA" id="ARBA00005395"/>
    </source>
</evidence>
<dbReference type="InterPro" id="IPR000182">
    <property type="entry name" value="GNAT_dom"/>
</dbReference>
<protein>
    <submittedName>
        <fullName evidence="6">Ribosomal-protein-alanine acetyltransferase</fullName>
        <ecNumber evidence="6">2.3.1.128</ecNumber>
    </submittedName>
</protein>
<name>A0A087BA81_9BIFI</name>
<evidence type="ECO:0000259" key="5">
    <source>
        <dbReference type="PROSITE" id="PS51186"/>
    </source>
</evidence>
<keyword evidence="7" id="KW-1185">Reference proteome</keyword>
<dbReference type="RefSeq" id="WP_022859493.1">
    <property type="nucleotide sequence ID" value="NZ_JGZB01000006.1"/>
</dbReference>
<proteinExistence type="inferred from homology"/>
<dbReference type="EC" id="2.3.1.128" evidence="6"/>
<organism evidence="6 7">
    <name type="scientific">Bifidobacterium magnum</name>
    <dbReference type="NCBI Taxonomy" id="1692"/>
    <lineage>
        <taxon>Bacteria</taxon>
        <taxon>Bacillati</taxon>
        <taxon>Actinomycetota</taxon>
        <taxon>Actinomycetes</taxon>
        <taxon>Bifidobacteriales</taxon>
        <taxon>Bifidobacteriaceae</taxon>
        <taxon>Bifidobacterium</taxon>
    </lineage>
</organism>
<evidence type="ECO:0000256" key="4">
    <source>
        <dbReference type="ARBA" id="ARBA00023315"/>
    </source>
</evidence>
<dbReference type="eggNOG" id="COG0456">
    <property type="taxonomic scope" value="Bacteria"/>
</dbReference>
<dbReference type="AlphaFoldDB" id="A0A087BA81"/>
<dbReference type="PANTHER" id="PTHR43420:SF44">
    <property type="entry name" value="ACETYLTRANSFERASE YPEA"/>
    <property type="match status" value="1"/>
</dbReference>
<keyword evidence="3 6" id="KW-0808">Transferase</keyword>
<dbReference type="NCBIfam" id="TIGR01575">
    <property type="entry name" value="rimI"/>
    <property type="match status" value="1"/>
</dbReference>
<evidence type="ECO:0000256" key="3">
    <source>
        <dbReference type="ARBA" id="ARBA00022679"/>
    </source>
</evidence>
<comment type="similarity">
    <text evidence="1">Belongs to the acetyltransferase family. RimI subfamily.</text>
</comment>
<dbReference type="STRING" id="1692.BMAGN_0924"/>
<dbReference type="SUPFAM" id="SSF55729">
    <property type="entry name" value="Acyl-CoA N-acyltransferases (Nat)"/>
    <property type="match status" value="1"/>
</dbReference>
<dbReference type="InterPro" id="IPR016181">
    <property type="entry name" value="Acyl_CoA_acyltransferase"/>
</dbReference>
<keyword evidence="4 6" id="KW-0012">Acyltransferase</keyword>
<evidence type="ECO:0000313" key="6">
    <source>
        <dbReference type="EMBL" id="KFI67931.1"/>
    </source>
</evidence>
<dbReference type="InterPro" id="IPR050680">
    <property type="entry name" value="YpeA/RimI_acetyltransf"/>
</dbReference>
<dbReference type="Gene3D" id="3.40.630.30">
    <property type="match status" value="1"/>
</dbReference>
<dbReference type="PANTHER" id="PTHR43420">
    <property type="entry name" value="ACETYLTRANSFERASE"/>
    <property type="match status" value="1"/>
</dbReference>
<keyword evidence="2" id="KW-0963">Cytoplasm</keyword>
<gene>
    <name evidence="6" type="ORF">BMAGN_0924</name>
</gene>
<dbReference type="CDD" id="cd04301">
    <property type="entry name" value="NAT_SF"/>
    <property type="match status" value="1"/>
</dbReference>
<dbReference type="Pfam" id="PF00583">
    <property type="entry name" value="Acetyltransf_1"/>
    <property type="match status" value="1"/>
</dbReference>
<accession>A0A087BA81</accession>
<sequence length="164" mass="18146">MITSISNVDHHTAVDAISQLETRLFGKGAWTPGMVEQELGAPARTYILDTATAQAAGPDDINGYAGYWYDGDDAELMTIGVRPERQRQGIARRMLEHLLAQAQTQGARRMLLEVRVDNTPAIVLYESLGFTRLGLRKRYYQPEGVDAYTMSKDLAPRIAGFSAN</sequence>
<feature type="domain" description="N-acetyltransferase" evidence="5">
    <location>
        <begin position="3"/>
        <end position="155"/>
    </location>
</feature>
<reference evidence="6 7" key="1">
    <citation type="submission" date="2014-03" db="EMBL/GenBank/DDBJ databases">
        <title>Genomics of Bifidobacteria.</title>
        <authorList>
            <person name="Ventura M."/>
            <person name="Milani C."/>
            <person name="Lugli G.A."/>
        </authorList>
    </citation>
    <scope>NUCLEOTIDE SEQUENCE [LARGE SCALE GENOMIC DNA]</scope>
    <source>
        <strain evidence="6 7">LMG 11591</strain>
    </source>
</reference>
<evidence type="ECO:0000256" key="2">
    <source>
        <dbReference type="ARBA" id="ARBA00022490"/>
    </source>
</evidence>
<evidence type="ECO:0000313" key="7">
    <source>
        <dbReference type="Proteomes" id="UP000029052"/>
    </source>
</evidence>
<dbReference type="GO" id="GO:0008080">
    <property type="term" value="F:N-acetyltransferase activity"/>
    <property type="evidence" value="ECO:0007669"/>
    <property type="project" value="InterPro"/>
</dbReference>
<dbReference type="PROSITE" id="PS51186">
    <property type="entry name" value="GNAT"/>
    <property type="match status" value="1"/>
</dbReference>